<dbReference type="EMBL" id="CP036271">
    <property type="protein sequence ID" value="QDT56718.1"/>
    <property type="molecule type" value="Genomic_DNA"/>
</dbReference>
<name>A0A517SKS8_9PLAN</name>
<organism evidence="2 3">
    <name type="scientific">Caulifigura coniformis</name>
    <dbReference type="NCBI Taxonomy" id="2527983"/>
    <lineage>
        <taxon>Bacteria</taxon>
        <taxon>Pseudomonadati</taxon>
        <taxon>Planctomycetota</taxon>
        <taxon>Planctomycetia</taxon>
        <taxon>Planctomycetales</taxon>
        <taxon>Planctomycetaceae</taxon>
        <taxon>Caulifigura</taxon>
    </lineage>
</organism>
<dbReference type="AlphaFoldDB" id="A0A517SKS8"/>
<dbReference type="CDD" id="cd00093">
    <property type="entry name" value="HTH_XRE"/>
    <property type="match status" value="1"/>
</dbReference>
<dbReference type="Proteomes" id="UP000315700">
    <property type="component" value="Chromosome"/>
</dbReference>
<dbReference type="GO" id="GO:0003677">
    <property type="term" value="F:DNA binding"/>
    <property type="evidence" value="ECO:0007669"/>
    <property type="project" value="InterPro"/>
</dbReference>
<dbReference type="InterPro" id="IPR010982">
    <property type="entry name" value="Lambda_DNA-bd_dom_sf"/>
</dbReference>
<protein>
    <recommendedName>
        <fullName evidence="1">HTH cro/C1-type domain-containing protein</fullName>
    </recommendedName>
</protein>
<dbReference type="Pfam" id="PF01381">
    <property type="entry name" value="HTH_3"/>
    <property type="match status" value="1"/>
</dbReference>
<keyword evidence="3" id="KW-1185">Reference proteome</keyword>
<dbReference type="InParanoid" id="A0A517SKS8"/>
<evidence type="ECO:0000313" key="2">
    <source>
        <dbReference type="EMBL" id="QDT56718.1"/>
    </source>
</evidence>
<sequence>MHLKDVAEELNVSRQLVSSWEAGTRPIADKHAARLYTIHKQCLEDEYRPLQKRDPRLRREMRSL</sequence>
<evidence type="ECO:0000313" key="3">
    <source>
        <dbReference type="Proteomes" id="UP000315700"/>
    </source>
</evidence>
<accession>A0A517SKS8</accession>
<dbReference type="InterPro" id="IPR001387">
    <property type="entry name" value="Cro/C1-type_HTH"/>
</dbReference>
<evidence type="ECO:0000259" key="1">
    <source>
        <dbReference type="Pfam" id="PF01381"/>
    </source>
</evidence>
<dbReference type="SUPFAM" id="SSF47413">
    <property type="entry name" value="lambda repressor-like DNA-binding domains"/>
    <property type="match status" value="1"/>
</dbReference>
<reference evidence="2 3" key="1">
    <citation type="submission" date="2019-02" db="EMBL/GenBank/DDBJ databases">
        <title>Deep-cultivation of Planctomycetes and their phenomic and genomic characterization uncovers novel biology.</title>
        <authorList>
            <person name="Wiegand S."/>
            <person name="Jogler M."/>
            <person name="Boedeker C."/>
            <person name="Pinto D."/>
            <person name="Vollmers J."/>
            <person name="Rivas-Marin E."/>
            <person name="Kohn T."/>
            <person name="Peeters S.H."/>
            <person name="Heuer A."/>
            <person name="Rast P."/>
            <person name="Oberbeckmann S."/>
            <person name="Bunk B."/>
            <person name="Jeske O."/>
            <person name="Meyerdierks A."/>
            <person name="Storesund J.E."/>
            <person name="Kallscheuer N."/>
            <person name="Luecker S."/>
            <person name="Lage O.M."/>
            <person name="Pohl T."/>
            <person name="Merkel B.J."/>
            <person name="Hornburger P."/>
            <person name="Mueller R.-W."/>
            <person name="Bruemmer F."/>
            <person name="Labrenz M."/>
            <person name="Spormann A.M."/>
            <person name="Op den Camp H."/>
            <person name="Overmann J."/>
            <person name="Amann R."/>
            <person name="Jetten M.S.M."/>
            <person name="Mascher T."/>
            <person name="Medema M.H."/>
            <person name="Devos D.P."/>
            <person name="Kaster A.-K."/>
            <person name="Ovreas L."/>
            <person name="Rohde M."/>
            <person name="Galperin M.Y."/>
            <person name="Jogler C."/>
        </authorList>
    </citation>
    <scope>NUCLEOTIDE SEQUENCE [LARGE SCALE GENOMIC DNA]</scope>
    <source>
        <strain evidence="2 3">Pan44</strain>
    </source>
</reference>
<gene>
    <name evidence="2" type="ORF">Pan44_47750</name>
</gene>
<proteinExistence type="predicted"/>
<dbReference type="KEGG" id="ccos:Pan44_47750"/>
<feature type="domain" description="HTH cro/C1-type" evidence="1">
    <location>
        <begin position="3"/>
        <end position="33"/>
    </location>
</feature>